<dbReference type="Proteomes" id="UP001241072">
    <property type="component" value="Unassembled WGS sequence"/>
</dbReference>
<dbReference type="SUPFAM" id="SSF46785">
    <property type="entry name" value="Winged helix' DNA-binding domain"/>
    <property type="match status" value="1"/>
</dbReference>
<gene>
    <name evidence="1" type="ORF">Q5716_12600</name>
</gene>
<accession>A0ABT9BQ06</accession>
<organism evidence="1 2">
    <name type="scientific">Antiquaquibacter soli</name>
    <dbReference type="NCBI Taxonomy" id="3064523"/>
    <lineage>
        <taxon>Bacteria</taxon>
        <taxon>Bacillati</taxon>
        <taxon>Actinomycetota</taxon>
        <taxon>Actinomycetes</taxon>
        <taxon>Micrococcales</taxon>
        <taxon>Microbacteriaceae</taxon>
        <taxon>Antiquaquibacter</taxon>
    </lineage>
</organism>
<proteinExistence type="predicted"/>
<keyword evidence="2" id="KW-1185">Reference proteome</keyword>
<evidence type="ECO:0000313" key="2">
    <source>
        <dbReference type="Proteomes" id="UP001241072"/>
    </source>
</evidence>
<dbReference type="EMBL" id="JAUQUB010000003">
    <property type="protein sequence ID" value="MDO7883070.1"/>
    <property type="molecule type" value="Genomic_DNA"/>
</dbReference>
<evidence type="ECO:0000313" key="1">
    <source>
        <dbReference type="EMBL" id="MDO7883070.1"/>
    </source>
</evidence>
<dbReference type="InterPro" id="IPR036390">
    <property type="entry name" value="WH_DNA-bd_sf"/>
</dbReference>
<name>A0ABT9BQ06_9MICO</name>
<dbReference type="InterPro" id="IPR036388">
    <property type="entry name" value="WH-like_DNA-bd_sf"/>
</dbReference>
<dbReference type="RefSeq" id="WP_305003500.1">
    <property type="nucleotide sequence ID" value="NZ_JAUQUB010000003.1"/>
</dbReference>
<dbReference type="Gene3D" id="1.10.10.10">
    <property type="entry name" value="Winged helix-like DNA-binding domain superfamily/Winged helix DNA-binding domain"/>
    <property type="match status" value="1"/>
</dbReference>
<reference evidence="1 2" key="1">
    <citation type="submission" date="2023-07" db="EMBL/GenBank/DDBJ databases">
        <title>Protaetiibacter sp. nov WY-16 isolated from soil.</title>
        <authorList>
            <person name="Liu B."/>
            <person name="Wan Y."/>
        </authorList>
    </citation>
    <scope>NUCLEOTIDE SEQUENCE [LARGE SCALE GENOMIC DNA]</scope>
    <source>
        <strain evidence="1 2">WY-16</strain>
    </source>
</reference>
<comment type="caution">
    <text evidence="1">The sequence shown here is derived from an EMBL/GenBank/DDBJ whole genome shotgun (WGS) entry which is preliminary data.</text>
</comment>
<protein>
    <submittedName>
        <fullName evidence="1">MarR family transcriptional regulator</fullName>
    </submittedName>
</protein>
<sequence length="148" mass="16256">MTATRPIGYWLKLVDRLIDEQFAATLEEHGVTRRQWQLLNVLSREASSVQQLDAAVAPFLSAGASGEGVGVGEPESSVEHLTELIESGWVDATPTGYELTDRGRSAFERLEAVVAEQRTIVAQGVAPEEYEQTVAVLERMARNLGWSE</sequence>